<dbReference type="Gene3D" id="1.10.10.10">
    <property type="entry name" value="Winged helix-like DNA-binding domain superfamily/Winged helix DNA-binding domain"/>
    <property type="match status" value="1"/>
</dbReference>
<dbReference type="Pfam" id="PF08220">
    <property type="entry name" value="HTH_DeoR"/>
    <property type="match status" value="1"/>
</dbReference>
<keyword evidence="3" id="KW-0804">Transcription</keyword>
<feature type="domain" description="HTH deoR-type" evidence="4">
    <location>
        <begin position="3"/>
        <end position="58"/>
    </location>
</feature>
<dbReference type="PANTHER" id="PTHR30363">
    <property type="entry name" value="HTH-TYPE TRANSCRIPTIONAL REGULATOR SRLR-RELATED"/>
    <property type="match status" value="1"/>
</dbReference>
<dbReference type="GO" id="GO:0003677">
    <property type="term" value="F:DNA binding"/>
    <property type="evidence" value="ECO:0007669"/>
    <property type="project" value="UniProtKB-KW"/>
</dbReference>
<name>A0A7X1CP15_9LIST</name>
<evidence type="ECO:0000256" key="2">
    <source>
        <dbReference type="ARBA" id="ARBA00023125"/>
    </source>
</evidence>
<evidence type="ECO:0000256" key="1">
    <source>
        <dbReference type="ARBA" id="ARBA00023015"/>
    </source>
</evidence>
<dbReference type="RefSeq" id="WP_185409089.1">
    <property type="nucleotide sequence ID" value="NZ_JAARWN010000001.1"/>
</dbReference>
<dbReference type="SMART" id="SM01134">
    <property type="entry name" value="DeoRC"/>
    <property type="match status" value="1"/>
</dbReference>
<dbReference type="SUPFAM" id="SSF100950">
    <property type="entry name" value="NagB/RpiA/CoA transferase-like"/>
    <property type="match status" value="1"/>
</dbReference>
<dbReference type="InterPro" id="IPR018356">
    <property type="entry name" value="Tscrpt_reg_HTH_DeoR_CS"/>
</dbReference>
<keyword evidence="2" id="KW-0238">DNA-binding</keyword>
<dbReference type="Pfam" id="PF00455">
    <property type="entry name" value="DeoRC"/>
    <property type="match status" value="1"/>
</dbReference>
<dbReference type="Gene3D" id="3.40.50.1360">
    <property type="match status" value="1"/>
</dbReference>
<dbReference type="SUPFAM" id="SSF46785">
    <property type="entry name" value="Winged helix' DNA-binding domain"/>
    <property type="match status" value="1"/>
</dbReference>
<dbReference type="InterPro" id="IPR001034">
    <property type="entry name" value="DeoR_HTH"/>
</dbReference>
<dbReference type="PROSITE" id="PS51000">
    <property type="entry name" value="HTH_DEOR_2"/>
    <property type="match status" value="1"/>
</dbReference>
<evidence type="ECO:0000259" key="4">
    <source>
        <dbReference type="PROSITE" id="PS51000"/>
    </source>
</evidence>
<proteinExistence type="predicted"/>
<dbReference type="InterPro" id="IPR050313">
    <property type="entry name" value="Carb_Metab_HTH_regulators"/>
</dbReference>
<protein>
    <submittedName>
        <fullName evidence="5">DeoR/GlpR transcriptional regulator</fullName>
    </submittedName>
</protein>
<evidence type="ECO:0000313" key="6">
    <source>
        <dbReference type="Proteomes" id="UP000535908"/>
    </source>
</evidence>
<dbReference type="SMART" id="SM00420">
    <property type="entry name" value="HTH_DEOR"/>
    <property type="match status" value="1"/>
</dbReference>
<evidence type="ECO:0000313" key="5">
    <source>
        <dbReference type="EMBL" id="MBC1935529.1"/>
    </source>
</evidence>
<organism evidence="5 6">
    <name type="scientific">Listeria grandensis</name>
    <dbReference type="NCBI Taxonomy" id="1494963"/>
    <lineage>
        <taxon>Bacteria</taxon>
        <taxon>Bacillati</taxon>
        <taxon>Bacillota</taxon>
        <taxon>Bacilli</taxon>
        <taxon>Bacillales</taxon>
        <taxon>Listeriaceae</taxon>
        <taxon>Listeria</taxon>
    </lineage>
</organism>
<dbReference type="PANTHER" id="PTHR30363:SF51">
    <property type="entry name" value="HTH-TYPE TRANSCRIPTIONAL REPRESSOR GLCR"/>
    <property type="match status" value="1"/>
</dbReference>
<gene>
    <name evidence="5" type="ORF">HCA69_04065</name>
</gene>
<sequence>MEQKARVAKILDLLQERQSLTLPDLTSYFGISKDTARRDILKLVEQDLAERTRGGVTLPKLKQQIENYTDRLIQHSHAKQRIAKRAASLIHDKHTVWLDVSTTVQLISEHLATPDTFLVTNSVDNALSFSKQKQRIYLLGGFFHADFHLLNGASTIAQIQHFHFDVAFIGASGITNQGVFYPEFDDIQLHQAISDNASKTYLLIDSSKFHVTTNFKMDFTGIDAIITNSPIPKTLLDTLKEQNIACIIEGE</sequence>
<keyword evidence="1" id="KW-0805">Transcription regulation</keyword>
<dbReference type="InterPro" id="IPR036390">
    <property type="entry name" value="WH_DNA-bd_sf"/>
</dbReference>
<dbReference type="InterPro" id="IPR036388">
    <property type="entry name" value="WH-like_DNA-bd_sf"/>
</dbReference>
<evidence type="ECO:0000256" key="3">
    <source>
        <dbReference type="ARBA" id="ARBA00023163"/>
    </source>
</evidence>
<dbReference type="EMBL" id="JAARWN010000001">
    <property type="protein sequence ID" value="MBC1935529.1"/>
    <property type="molecule type" value="Genomic_DNA"/>
</dbReference>
<comment type="caution">
    <text evidence="5">The sequence shown here is derived from an EMBL/GenBank/DDBJ whole genome shotgun (WGS) entry which is preliminary data.</text>
</comment>
<accession>A0A7X1CP15</accession>
<dbReference type="InterPro" id="IPR014036">
    <property type="entry name" value="DeoR-like_C"/>
</dbReference>
<dbReference type="InterPro" id="IPR037171">
    <property type="entry name" value="NagB/RpiA_transferase-like"/>
</dbReference>
<dbReference type="GO" id="GO:0003700">
    <property type="term" value="F:DNA-binding transcription factor activity"/>
    <property type="evidence" value="ECO:0007669"/>
    <property type="project" value="InterPro"/>
</dbReference>
<dbReference type="Proteomes" id="UP000535908">
    <property type="component" value="Unassembled WGS sequence"/>
</dbReference>
<reference evidence="5 6" key="1">
    <citation type="submission" date="2020-03" db="EMBL/GenBank/DDBJ databases">
        <title>Soil Listeria distribution.</title>
        <authorList>
            <person name="Liao J."/>
            <person name="Wiedmann M."/>
        </authorList>
    </citation>
    <scope>NUCLEOTIDE SEQUENCE [LARGE SCALE GENOMIC DNA]</scope>
    <source>
        <strain evidence="5 6">FSL L7-0741</strain>
    </source>
</reference>
<dbReference type="AlphaFoldDB" id="A0A7X1CP15"/>
<dbReference type="PROSITE" id="PS00894">
    <property type="entry name" value="HTH_DEOR_1"/>
    <property type="match status" value="1"/>
</dbReference>